<dbReference type="EC" id="3.2.1.14" evidence="3"/>
<dbReference type="GO" id="GO:0008843">
    <property type="term" value="F:endochitinase activity"/>
    <property type="evidence" value="ECO:0007669"/>
    <property type="project" value="UniProtKB-EC"/>
</dbReference>
<dbReference type="AlphaFoldDB" id="A0A7C8RAZ6"/>
<dbReference type="PROSITE" id="PS01095">
    <property type="entry name" value="GH18_1"/>
    <property type="match status" value="1"/>
</dbReference>
<organism evidence="16 17">
    <name type="scientific">Orbilia oligospora</name>
    <name type="common">Nematode-trapping fungus</name>
    <name type="synonym">Arthrobotrys oligospora</name>
    <dbReference type="NCBI Taxonomy" id="2813651"/>
    <lineage>
        <taxon>Eukaryota</taxon>
        <taxon>Fungi</taxon>
        <taxon>Dikarya</taxon>
        <taxon>Ascomycota</taxon>
        <taxon>Pezizomycotina</taxon>
        <taxon>Orbiliomycetes</taxon>
        <taxon>Orbiliales</taxon>
        <taxon>Orbiliaceae</taxon>
        <taxon>Orbilia</taxon>
    </lineage>
</organism>
<proteinExistence type="inferred from homology"/>
<dbReference type="InterPro" id="IPR029070">
    <property type="entry name" value="Chitinase_insertion_sf"/>
</dbReference>
<dbReference type="SMART" id="SM00257">
    <property type="entry name" value="LysM"/>
    <property type="match status" value="2"/>
</dbReference>
<evidence type="ECO:0000259" key="15">
    <source>
        <dbReference type="PROSITE" id="PS51910"/>
    </source>
</evidence>
<dbReference type="SMART" id="SM00636">
    <property type="entry name" value="Glyco_18"/>
    <property type="match status" value="1"/>
</dbReference>
<keyword evidence="8" id="KW-0119">Carbohydrate metabolism</keyword>
<dbReference type="Gene3D" id="3.10.350.10">
    <property type="entry name" value="LysM domain"/>
    <property type="match status" value="2"/>
</dbReference>
<feature type="region of interest" description="Disordered" evidence="12">
    <location>
        <begin position="847"/>
        <end position="874"/>
    </location>
</feature>
<evidence type="ECO:0000256" key="1">
    <source>
        <dbReference type="ARBA" id="ARBA00000822"/>
    </source>
</evidence>
<keyword evidence="13" id="KW-0732">Signal</keyword>
<dbReference type="GO" id="GO:0008061">
    <property type="term" value="F:chitin binding"/>
    <property type="evidence" value="ECO:0007669"/>
    <property type="project" value="UniProtKB-KW"/>
</dbReference>
<dbReference type="InterPro" id="IPR036779">
    <property type="entry name" value="LysM_dom_sf"/>
</dbReference>
<reference evidence="16 17" key="1">
    <citation type="submission" date="2020-01" db="EMBL/GenBank/DDBJ databases">
        <authorList>
            <person name="Palmer J.M."/>
        </authorList>
    </citation>
    <scope>NUCLEOTIDE SEQUENCE [LARGE SCALE GENOMIC DNA]</scope>
    <source>
        <strain evidence="16 17">TWF970</strain>
    </source>
</reference>
<feature type="domain" description="GH18" evidence="15">
    <location>
        <begin position="494"/>
        <end position="868"/>
    </location>
</feature>
<dbReference type="PANTHER" id="PTHR47700">
    <property type="entry name" value="V CHITINASE, PUTATIVE (AFU_ORTHOLOGUE AFUA_6G13720)-RELATED"/>
    <property type="match status" value="1"/>
</dbReference>
<evidence type="ECO:0000256" key="2">
    <source>
        <dbReference type="ARBA" id="ARBA00008682"/>
    </source>
</evidence>
<dbReference type="InterPro" id="IPR001223">
    <property type="entry name" value="Glyco_hydro18_cat"/>
</dbReference>
<dbReference type="SUPFAM" id="SSF54556">
    <property type="entry name" value="Chitinase insertion domain"/>
    <property type="match status" value="1"/>
</dbReference>
<dbReference type="PROSITE" id="PS51782">
    <property type="entry name" value="LYSM"/>
    <property type="match status" value="2"/>
</dbReference>
<dbReference type="InterPro" id="IPR036861">
    <property type="entry name" value="Endochitinase-like_sf"/>
</dbReference>
<evidence type="ECO:0000256" key="7">
    <source>
        <dbReference type="ARBA" id="ARBA00023026"/>
    </source>
</evidence>
<dbReference type="SUPFAM" id="SSF57016">
    <property type="entry name" value="Plant lectins/antimicrobial peptides"/>
    <property type="match status" value="1"/>
</dbReference>
<evidence type="ECO:0000256" key="8">
    <source>
        <dbReference type="ARBA" id="ARBA00023277"/>
    </source>
</evidence>
<feature type="signal peptide" evidence="13">
    <location>
        <begin position="1"/>
        <end position="24"/>
    </location>
</feature>
<feature type="domain" description="LysM" evidence="14">
    <location>
        <begin position="352"/>
        <end position="400"/>
    </location>
</feature>
<keyword evidence="4" id="KW-0147">Chitin-binding</keyword>
<name>A0A7C8RAZ6_ORBOL</name>
<evidence type="ECO:0000313" key="16">
    <source>
        <dbReference type="EMBL" id="KAF3282321.1"/>
    </source>
</evidence>
<comment type="caution">
    <text evidence="16">The sequence shown here is derived from an EMBL/GenBank/DDBJ whole genome shotgun (WGS) entry which is preliminary data.</text>
</comment>
<protein>
    <recommendedName>
        <fullName evidence="3">chitinase</fullName>
        <ecNumber evidence="3">3.2.1.14</ecNumber>
    </recommendedName>
</protein>
<dbReference type="Pfam" id="PF00704">
    <property type="entry name" value="Glyco_hydro_18"/>
    <property type="match status" value="1"/>
</dbReference>
<dbReference type="Gene3D" id="3.30.60.10">
    <property type="entry name" value="Endochitinase-like"/>
    <property type="match status" value="1"/>
</dbReference>
<dbReference type="GO" id="GO:0006032">
    <property type="term" value="P:chitin catabolic process"/>
    <property type="evidence" value="ECO:0007669"/>
    <property type="project" value="UniProtKB-KW"/>
</dbReference>
<comment type="catalytic activity">
    <reaction evidence="1">
        <text>Random endo-hydrolysis of N-acetyl-beta-D-glucosaminide (1-&gt;4)-beta-linkages in chitin and chitodextrins.</text>
        <dbReference type="EC" id="3.2.1.14"/>
    </reaction>
</comment>
<evidence type="ECO:0000256" key="13">
    <source>
        <dbReference type="SAM" id="SignalP"/>
    </source>
</evidence>
<dbReference type="Gene3D" id="3.10.50.10">
    <property type="match status" value="1"/>
</dbReference>
<dbReference type="SUPFAM" id="SSF51445">
    <property type="entry name" value="(Trans)glycosidases"/>
    <property type="match status" value="1"/>
</dbReference>
<evidence type="ECO:0000313" key="17">
    <source>
        <dbReference type="Proteomes" id="UP000474640"/>
    </source>
</evidence>
<dbReference type="InterPro" id="IPR011583">
    <property type="entry name" value="Chitinase_II/V-like_cat"/>
</dbReference>
<keyword evidence="5 11" id="KW-0378">Hydrolase</keyword>
<feature type="domain" description="LysM" evidence="14">
    <location>
        <begin position="288"/>
        <end position="333"/>
    </location>
</feature>
<dbReference type="CDD" id="cd00035">
    <property type="entry name" value="ChtBD1"/>
    <property type="match status" value="1"/>
</dbReference>
<keyword evidence="9 11" id="KW-0326">Glycosidase</keyword>
<evidence type="ECO:0000256" key="3">
    <source>
        <dbReference type="ARBA" id="ARBA00012729"/>
    </source>
</evidence>
<dbReference type="Pfam" id="PF01476">
    <property type="entry name" value="LysM"/>
    <property type="match status" value="2"/>
</dbReference>
<gene>
    <name evidence="16" type="ORF">TWF970_001731</name>
</gene>
<dbReference type="PANTHER" id="PTHR47700:SF2">
    <property type="entry name" value="CHITINASE"/>
    <property type="match status" value="1"/>
</dbReference>
<evidence type="ECO:0000256" key="11">
    <source>
        <dbReference type="RuleBase" id="RU000489"/>
    </source>
</evidence>
<feature type="compositionally biased region" description="Low complexity" evidence="12">
    <location>
        <begin position="854"/>
        <end position="870"/>
    </location>
</feature>
<dbReference type="CDD" id="cd02878">
    <property type="entry name" value="GH18_zymocin_alpha"/>
    <property type="match status" value="1"/>
</dbReference>
<dbReference type="Gene3D" id="3.20.20.80">
    <property type="entry name" value="Glycosidases"/>
    <property type="match status" value="1"/>
</dbReference>
<dbReference type="SUPFAM" id="SSF54106">
    <property type="entry name" value="LysM domain"/>
    <property type="match status" value="1"/>
</dbReference>
<keyword evidence="10" id="KW-0624">Polysaccharide degradation</keyword>
<evidence type="ECO:0000256" key="12">
    <source>
        <dbReference type="SAM" id="MobiDB-lite"/>
    </source>
</evidence>
<dbReference type="InterPro" id="IPR001579">
    <property type="entry name" value="Glyco_hydro_18_chit_AS"/>
</dbReference>
<feature type="chain" id="PRO_5028912465" description="chitinase" evidence="13">
    <location>
        <begin position="25"/>
        <end position="1242"/>
    </location>
</feature>
<evidence type="ECO:0000256" key="6">
    <source>
        <dbReference type="ARBA" id="ARBA00023024"/>
    </source>
</evidence>
<evidence type="ECO:0000256" key="10">
    <source>
        <dbReference type="ARBA" id="ARBA00023326"/>
    </source>
</evidence>
<dbReference type="OrthoDB" id="73875at2759"/>
<evidence type="ECO:0000256" key="9">
    <source>
        <dbReference type="ARBA" id="ARBA00023295"/>
    </source>
</evidence>
<keyword evidence="6" id="KW-0146">Chitin degradation</keyword>
<comment type="similarity">
    <text evidence="2">Belongs to the glycosyl hydrolase 18 family. Chitinase class V subfamily.</text>
</comment>
<dbReference type="Proteomes" id="UP000474640">
    <property type="component" value="Unassembled WGS sequence"/>
</dbReference>
<dbReference type="PROSITE" id="PS51910">
    <property type="entry name" value="GH18_2"/>
    <property type="match status" value="1"/>
</dbReference>
<evidence type="ECO:0000259" key="14">
    <source>
        <dbReference type="PROSITE" id="PS51782"/>
    </source>
</evidence>
<evidence type="ECO:0000256" key="4">
    <source>
        <dbReference type="ARBA" id="ARBA00022669"/>
    </source>
</evidence>
<dbReference type="InterPro" id="IPR018392">
    <property type="entry name" value="LysM"/>
</dbReference>
<evidence type="ECO:0000256" key="5">
    <source>
        <dbReference type="ARBA" id="ARBA00022801"/>
    </source>
</evidence>
<dbReference type="EMBL" id="JAABOJ010000013">
    <property type="protein sequence ID" value="KAF3282321.1"/>
    <property type="molecule type" value="Genomic_DNA"/>
</dbReference>
<dbReference type="InterPro" id="IPR053214">
    <property type="entry name" value="LysM12-like"/>
</dbReference>
<sequence length="1242" mass="135349">MPSIGRLALYQAAFFVVAALKAAAEETFISALEACPQLCSEVGNKPADWTVYDSVERLNSCNQPLLLDFAIFNPLDSPDTTVRIGACTIDNSQNAKRQEIVVNTCQENGQTEAAVSLASSGTRDSGKSRDVITAAKQVQNFLKTTENCGTVINFGYSNKTVVGLYVGGNVQNKVAADAFVQKFIDQIQSGGIAETTLAQYCGPDSDYVLGIVANTKGDLANVQRVVRSWSDSECVTGLERETKEWTKLKLKVANSAILAANKGVSPAKNYRAKSNWQKYKLGPRATCSYIKVVSGDSCATLASKCKITGAKFMSYNTKANLCSTLAVGQPVCCNSGTLPDLRPKPLADGTCASVVVKSGNYCAAIAASNGLTVANLETFNKQTWGWTGCNNLLAGIRMCLSTGNPPMPAAVSNALCGPQVPGSKPPAAGKTLASLNPCKLNACCNIWGQCGTTSDFCTISKSPTGAPGTSAPGVNGCISNCGTDVIKAAKPANFFSIAYYEAWAPKRPCLQMPVDLIDKSKYTHIHYAFAEITTDFKVDISGVQGEWDRFKKMTGIKKIISFGGWSFSTEQDSYPIFREAVTDAHRQTFATNAVNFLKQHNLDGLDFDWEYPGAPDIPGIPPGGKNDGANYLKFLKMVRAILPAGKTLSIAVPASFWYLQGFHPLKDFAPVLDYVIYMTYDLHGQWDYGNKWSSPGCPAGNCLRSHVNTTETLNALSMITKAGIPSNKVIVGVSSYGRSFKMTKAGCTGPMCTFTGPASGAMPGRCTGTRGYISNAEIGEILRLNPSAKKLYDTESTSDIVVFNNTEWVAYMDDKNKAGRTSWYRSSLNMGGITDWAVDLQAFVSRPPVPTTTPKPTTTTTKSTTTTTKPPATPTLAPCDKNYNTLDEINNDKNNIPDRCMNIYLLKAQANSLEKAISDYENILADDYQRKWWLYFRYVNNTLVPEFIPWVLVNSNTYFNCYRPFSTGDEQVSCPRARPTWHDNTVEPSIKWVLKDEAVWKRDVSDQTGMDPSWFDFKDIPSDKPPHGPCGEACTMYWYGFPVLDESRLAPSPARLIRESIDNLKVLVQVFRDVARDGNATEIKDALAASEVPVFMTQTAIESMRKIIEMADEIIEQDKQTAILTWVSGFLWLLPTAGSYAKLIGFAMTGRVLSSLGNIAIGAFSLYSVIDDPSSAMFVLMGLMAGAEARAVRGNVGKMAIIRRAMTGAENAFLGQWLVDRTLLLRNLMKDHDIKDFVTWAS</sequence>
<keyword evidence="7" id="KW-0843">Virulence</keyword>
<dbReference type="InterPro" id="IPR017853">
    <property type="entry name" value="GH"/>
</dbReference>
<accession>A0A7C8RAZ6</accession>
<dbReference type="GO" id="GO:0000272">
    <property type="term" value="P:polysaccharide catabolic process"/>
    <property type="evidence" value="ECO:0007669"/>
    <property type="project" value="UniProtKB-KW"/>
</dbReference>